<protein>
    <submittedName>
        <fullName evidence="2">Uncharacterized protein</fullName>
    </submittedName>
</protein>
<comment type="caution">
    <text evidence="2">The sequence shown here is derived from an EMBL/GenBank/DDBJ whole genome shotgun (WGS) entry which is preliminary data.</text>
</comment>
<evidence type="ECO:0000256" key="1">
    <source>
        <dbReference type="SAM" id="MobiDB-lite"/>
    </source>
</evidence>
<organism evidence="2 3">
    <name type="scientific">Pleurodeles waltl</name>
    <name type="common">Iberian ribbed newt</name>
    <dbReference type="NCBI Taxonomy" id="8319"/>
    <lineage>
        <taxon>Eukaryota</taxon>
        <taxon>Metazoa</taxon>
        <taxon>Chordata</taxon>
        <taxon>Craniata</taxon>
        <taxon>Vertebrata</taxon>
        <taxon>Euteleostomi</taxon>
        <taxon>Amphibia</taxon>
        <taxon>Batrachia</taxon>
        <taxon>Caudata</taxon>
        <taxon>Salamandroidea</taxon>
        <taxon>Salamandridae</taxon>
        <taxon>Pleurodelinae</taxon>
        <taxon>Pleurodeles</taxon>
    </lineage>
</organism>
<evidence type="ECO:0000313" key="2">
    <source>
        <dbReference type="EMBL" id="KAJ1217950.1"/>
    </source>
</evidence>
<feature type="compositionally biased region" description="Basic and acidic residues" evidence="1">
    <location>
        <begin position="89"/>
        <end position="99"/>
    </location>
</feature>
<name>A0AAV7X0Y2_PLEWA</name>
<feature type="region of interest" description="Disordered" evidence="1">
    <location>
        <begin position="1"/>
        <end position="108"/>
    </location>
</feature>
<dbReference type="Proteomes" id="UP001066276">
    <property type="component" value="Chromosome 1_1"/>
</dbReference>
<accession>A0AAV7X0Y2</accession>
<dbReference type="AlphaFoldDB" id="A0AAV7X0Y2"/>
<dbReference type="EMBL" id="JANPWB010000001">
    <property type="protein sequence ID" value="KAJ1217950.1"/>
    <property type="molecule type" value="Genomic_DNA"/>
</dbReference>
<sequence>MLHRLWQADPLSREETDSTSSDQEEHETLTNLVALPVEEGQEQSVHAFCRHKREDPGMEGSDGEEGGKKDPRSVTVGDQDFLMTEEQPEDLHVESEAREAPCASPGHA</sequence>
<evidence type="ECO:0000313" key="3">
    <source>
        <dbReference type="Proteomes" id="UP001066276"/>
    </source>
</evidence>
<keyword evidence="3" id="KW-1185">Reference proteome</keyword>
<reference evidence="2" key="1">
    <citation type="journal article" date="2022" name="bioRxiv">
        <title>Sequencing and chromosome-scale assembly of the giantPleurodeles waltlgenome.</title>
        <authorList>
            <person name="Brown T."/>
            <person name="Elewa A."/>
            <person name="Iarovenko S."/>
            <person name="Subramanian E."/>
            <person name="Araus A.J."/>
            <person name="Petzold A."/>
            <person name="Susuki M."/>
            <person name="Suzuki K.-i.T."/>
            <person name="Hayashi T."/>
            <person name="Toyoda A."/>
            <person name="Oliveira C."/>
            <person name="Osipova E."/>
            <person name="Leigh N.D."/>
            <person name="Simon A."/>
            <person name="Yun M.H."/>
        </authorList>
    </citation>
    <scope>NUCLEOTIDE SEQUENCE</scope>
    <source>
        <strain evidence="2">20211129_DDA</strain>
        <tissue evidence="2">Liver</tissue>
    </source>
</reference>
<gene>
    <name evidence="2" type="ORF">NDU88_005537</name>
</gene>
<proteinExistence type="predicted"/>